<feature type="region of interest" description="Disordered" evidence="1">
    <location>
        <begin position="37"/>
        <end position="56"/>
    </location>
</feature>
<evidence type="ECO:0000256" key="1">
    <source>
        <dbReference type="SAM" id="MobiDB-lite"/>
    </source>
</evidence>
<proteinExistence type="predicted"/>
<reference evidence="2" key="1">
    <citation type="journal article" date="2020" name="Nature">
        <title>Giant virus diversity and host interactions through global metagenomics.</title>
        <authorList>
            <person name="Schulz F."/>
            <person name="Roux S."/>
            <person name="Paez-Espino D."/>
            <person name="Jungbluth S."/>
            <person name="Walsh D.A."/>
            <person name="Denef V.J."/>
            <person name="McMahon K.D."/>
            <person name="Konstantinidis K.T."/>
            <person name="Eloe-Fadrosh E.A."/>
            <person name="Kyrpides N.C."/>
            <person name="Woyke T."/>
        </authorList>
    </citation>
    <scope>NUCLEOTIDE SEQUENCE</scope>
    <source>
        <strain evidence="2">GVMAG-M-3300020166-18</strain>
    </source>
</reference>
<sequence>MTLNTKLDPNYLGKGGEMSFMRKLRVTSWHNINPATNKQQGFLKHNNSGVSTTTRTSGSVVDASDYIRYKKIGAATEHMN</sequence>
<dbReference type="EMBL" id="MN739271">
    <property type="protein sequence ID" value="QHS96473.1"/>
    <property type="molecule type" value="Genomic_DNA"/>
</dbReference>
<evidence type="ECO:0000313" key="2">
    <source>
        <dbReference type="EMBL" id="QHS96473.1"/>
    </source>
</evidence>
<accession>A0A6C0BYW5</accession>
<name>A0A6C0BYW5_9ZZZZ</name>
<organism evidence="2">
    <name type="scientific">viral metagenome</name>
    <dbReference type="NCBI Taxonomy" id="1070528"/>
    <lineage>
        <taxon>unclassified sequences</taxon>
        <taxon>metagenomes</taxon>
        <taxon>organismal metagenomes</taxon>
    </lineage>
</organism>
<protein>
    <submittedName>
        <fullName evidence="2">Uncharacterized protein</fullName>
    </submittedName>
</protein>
<dbReference type="AlphaFoldDB" id="A0A6C0BYW5"/>